<dbReference type="Gene3D" id="3.40.50.300">
    <property type="entry name" value="P-loop containing nucleotide triphosphate hydrolases"/>
    <property type="match status" value="1"/>
</dbReference>
<dbReference type="PRINTS" id="PR00830">
    <property type="entry name" value="ENDOLAPTASE"/>
</dbReference>
<dbReference type="GO" id="GO:0006310">
    <property type="term" value="P:DNA recombination"/>
    <property type="evidence" value="ECO:0007669"/>
    <property type="project" value="InterPro"/>
</dbReference>
<dbReference type="InterPro" id="IPR013762">
    <property type="entry name" value="Integrase-like_cat_sf"/>
</dbReference>
<protein>
    <recommendedName>
        <fullName evidence="6">Lon proteolytic domain-containing protein</fullName>
    </recommendedName>
</protein>
<feature type="compositionally biased region" description="Basic and acidic residues" evidence="5">
    <location>
        <begin position="68"/>
        <end position="78"/>
    </location>
</feature>
<organism evidence="7 8">
    <name type="scientific">Perkinsus chesapeaki</name>
    <name type="common">Clam parasite</name>
    <name type="synonym">Perkinsus andrewsi</name>
    <dbReference type="NCBI Taxonomy" id="330153"/>
    <lineage>
        <taxon>Eukaryota</taxon>
        <taxon>Sar</taxon>
        <taxon>Alveolata</taxon>
        <taxon>Perkinsozoa</taxon>
        <taxon>Perkinsea</taxon>
        <taxon>Perkinsida</taxon>
        <taxon>Perkinsidae</taxon>
        <taxon>Perkinsus</taxon>
    </lineage>
</organism>
<dbReference type="GO" id="GO:0004176">
    <property type="term" value="F:ATP-dependent peptidase activity"/>
    <property type="evidence" value="ECO:0007669"/>
    <property type="project" value="UniProtKB-UniRule"/>
</dbReference>
<evidence type="ECO:0000256" key="3">
    <source>
        <dbReference type="ARBA" id="ARBA00022825"/>
    </source>
</evidence>
<keyword evidence="1 4" id="KW-0645">Protease</keyword>
<dbReference type="InterPro" id="IPR027417">
    <property type="entry name" value="P-loop_NTPase"/>
</dbReference>
<dbReference type="GO" id="GO:0030163">
    <property type="term" value="P:protein catabolic process"/>
    <property type="evidence" value="ECO:0007669"/>
    <property type="project" value="InterPro"/>
</dbReference>
<evidence type="ECO:0000313" key="8">
    <source>
        <dbReference type="Proteomes" id="UP000591131"/>
    </source>
</evidence>
<dbReference type="Pfam" id="PF00004">
    <property type="entry name" value="AAA"/>
    <property type="match status" value="1"/>
</dbReference>
<dbReference type="Pfam" id="PF05362">
    <property type="entry name" value="Lon_C"/>
    <property type="match status" value="1"/>
</dbReference>
<keyword evidence="2 4" id="KW-0378">Hydrolase</keyword>
<feature type="active site" evidence="4">
    <location>
        <position position="439"/>
    </location>
</feature>
<dbReference type="Gene3D" id="1.10.8.60">
    <property type="match status" value="1"/>
</dbReference>
<dbReference type="GO" id="GO:0005524">
    <property type="term" value="F:ATP binding"/>
    <property type="evidence" value="ECO:0007669"/>
    <property type="project" value="InterPro"/>
</dbReference>
<dbReference type="InterPro" id="IPR008268">
    <property type="entry name" value="Peptidase_S16_AS"/>
</dbReference>
<dbReference type="InterPro" id="IPR003959">
    <property type="entry name" value="ATPase_AAA_core"/>
</dbReference>
<dbReference type="InterPro" id="IPR027065">
    <property type="entry name" value="Lon_Prtase"/>
</dbReference>
<dbReference type="InterPro" id="IPR014729">
    <property type="entry name" value="Rossmann-like_a/b/a_fold"/>
</dbReference>
<dbReference type="GO" id="GO:0004252">
    <property type="term" value="F:serine-type endopeptidase activity"/>
    <property type="evidence" value="ECO:0007669"/>
    <property type="project" value="UniProtKB-UniRule"/>
</dbReference>
<evidence type="ECO:0000259" key="6">
    <source>
        <dbReference type="PROSITE" id="PS51786"/>
    </source>
</evidence>
<dbReference type="PANTHER" id="PTHR10046">
    <property type="entry name" value="ATP DEPENDENT LON PROTEASE FAMILY MEMBER"/>
    <property type="match status" value="1"/>
</dbReference>
<gene>
    <name evidence="7" type="ORF">FOL47_002257</name>
</gene>
<dbReference type="Gene3D" id="3.30.230.10">
    <property type="match status" value="1"/>
</dbReference>
<evidence type="ECO:0000256" key="1">
    <source>
        <dbReference type="ARBA" id="ARBA00022670"/>
    </source>
</evidence>
<sequence>MYVEVVPNGCTTMENDVLDVTGHSFRRTGATILCRVGVPEDEIKLAGSWKSDAWKGYGESALMKTARTHAEMTRKAVSPEEESGPSLVPSPSSRTAERRAPPPGPVMCLVGPPGVGKTSLCRSIAEALGKKFCRVSLGGVRDEAEIRGHRRTYIGSMLGTVLQELARCGSRECVMLLDETDKVAQPGFNSNAQAALLELLDPSQNATFRDHYLGVPFDLSCVTFICTANSASEMSRPLIDRLEMIEIPSYTLEEKREIAKRHLFPRQLKSHCLPTGSAGIDDDAIDHLIECYTKEAGIHRRELPDIVGPELFDSPTELSARRAKLFGQGQQIGVALGLAVTAAGGDVLEIETTITSSSMANGGSGKVSITGQLGEVMRESVTTAMAHLRARVNALQNTTAEDLPSPIESIFRSIDPRLLSSADVHVHFPAGAVPKDGPSAGVAVLLALVSLFTGIPIPPNIATTGEITLTGQVLTIGGVRDKALAAQRAGIDTIIIPRANARTLRASLPLSVLESLDMLFIDHIDEALMRVFKPSSDRRHSRSSAAASRKFVVPVGVDDVEGTAAAIKKAVELAKDGDMISCVHVPRPFPEYLLSSMNDPGAVSAEGEALFFGGYLKSLFEATGPSIITKVRKEVEDLAVEKNLQTEYKLLSPSNNVKVELVAHCRTTGADYVVVGPGKDCSGRMAEWLCGNVRGATVVAVRDHCKGTVQG</sequence>
<comment type="caution">
    <text evidence="7">The sequence shown here is derived from an EMBL/GenBank/DDBJ whole genome shotgun (WGS) entry which is preliminary data.</text>
</comment>
<dbReference type="InterPro" id="IPR003593">
    <property type="entry name" value="AAA+_ATPase"/>
</dbReference>
<reference evidence="7 8" key="1">
    <citation type="submission" date="2020-04" db="EMBL/GenBank/DDBJ databases">
        <title>Perkinsus chesapeaki whole genome sequence.</title>
        <authorList>
            <person name="Bogema D.R."/>
        </authorList>
    </citation>
    <scope>NUCLEOTIDE SEQUENCE [LARGE SCALE GENOMIC DNA]</scope>
    <source>
        <strain evidence="7">ATCC PRA-425</strain>
    </source>
</reference>
<dbReference type="PROSITE" id="PS51786">
    <property type="entry name" value="LON_PROTEOLYTIC"/>
    <property type="match status" value="1"/>
</dbReference>
<dbReference type="InterPro" id="IPR008269">
    <property type="entry name" value="Lon_proteolytic"/>
</dbReference>
<dbReference type="Gene3D" id="3.40.50.620">
    <property type="entry name" value="HUPs"/>
    <property type="match status" value="1"/>
</dbReference>
<dbReference type="SMART" id="SM00382">
    <property type="entry name" value="AAA"/>
    <property type="match status" value="1"/>
</dbReference>
<dbReference type="EMBL" id="JAAPAO010000016">
    <property type="protein sequence ID" value="KAF4677329.1"/>
    <property type="molecule type" value="Genomic_DNA"/>
</dbReference>
<dbReference type="GO" id="GO:0016887">
    <property type="term" value="F:ATP hydrolysis activity"/>
    <property type="evidence" value="ECO:0007669"/>
    <property type="project" value="InterPro"/>
</dbReference>
<dbReference type="GO" id="GO:0006508">
    <property type="term" value="P:proteolysis"/>
    <property type="evidence" value="ECO:0007669"/>
    <property type="project" value="UniProtKB-KW"/>
</dbReference>
<dbReference type="Proteomes" id="UP000591131">
    <property type="component" value="Unassembled WGS sequence"/>
</dbReference>
<feature type="active site" evidence="4">
    <location>
        <position position="482"/>
    </location>
</feature>
<feature type="region of interest" description="Disordered" evidence="5">
    <location>
        <begin position="68"/>
        <end position="104"/>
    </location>
</feature>
<dbReference type="SUPFAM" id="SSF54211">
    <property type="entry name" value="Ribosomal protein S5 domain 2-like"/>
    <property type="match status" value="1"/>
</dbReference>
<dbReference type="InterPro" id="IPR020568">
    <property type="entry name" value="Ribosomal_Su5_D2-typ_SF"/>
</dbReference>
<dbReference type="InterPro" id="IPR014721">
    <property type="entry name" value="Ribsml_uS5_D2-typ_fold_subgr"/>
</dbReference>
<dbReference type="Gene3D" id="1.10.443.10">
    <property type="entry name" value="Intergrase catalytic core"/>
    <property type="match status" value="1"/>
</dbReference>
<proteinExistence type="inferred from homology"/>
<comment type="similarity">
    <text evidence="4">Belongs to the peptidase S16 family.</text>
</comment>
<dbReference type="SUPFAM" id="SSF52540">
    <property type="entry name" value="P-loop containing nucleoside triphosphate hydrolases"/>
    <property type="match status" value="1"/>
</dbReference>
<name>A0A7J6N0B6_PERCH</name>
<evidence type="ECO:0000256" key="5">
    <source>
        <dbReference type="SAM" id="MobiDB-lite"/>
    </source>
</evidence>
<dbReference type="PROSITE" id="PS01046">
    <property type="entry name" value="LON_SER"/>
    <property type="match status" value="1"/>
</dbReference>
<keyword evidence="8" id="KW-1185">Reference proteome</keyword>
<dbReference type="OrthoDB" id="2411602at2759"/>
<accession>A0A7J6N0B6</accession>
<feature type="domain" description="Lon proteolytic" evidence="6">
    <location>
        <begin position="329"/>
        <end position="534"/>
    </location>
</feature>
<dbReference type="GO" id="GO:0015074">
    <property type="term" value="P:DNA integration"/>
    <property type="evidence" value="ECO:0007669"/>
    <property type="project" value="InterPro"/>
</dbReference>
<keyword evidence="3 4" id="KW-0720">Serine protease</keyword>
<evidence type="ECO:0000256" key="4">
    <source>
        <dbReference type="PROSITE-ProRule" id="PRU01122"/>
    </source>
</evidence>
<dbReference type="AlphaFoldDB" id="A0A7J6N0B6"/>
<dbReference type="GO" id="GO:0003677">
    <property type="term" value="F:DNA binding"/>
    <property type="evidence" value="ECO:0007669"/>
    <property type="project" value="InterPro"/>
</dbReference>
<evidence type="ECO:0000256" key="2">
    <source>
        <dbReference type="ARBA" id="ARBA00022801"/>
    </source>
</evidence>
<evidence type="ECO:0000313" key="7">
    <source>
        <dbReference type="EMBL" id="KAF4677329.1"/>
    </source>
</evidence>